<protein>
    <submittedName>
        <fullName evidence="5">Lytic transglycosylase F</fullName>
    </submittedName>
</protein>
<dbReference type="PROSITE" id="PS51257">
    <property type="entry name" value="PROKAR_LIPOPROTEIN"/>
    <property type="match status" value="1"/>
</dbReference>
<dbReference type="GO" id="GO:0009253">
    <property type="term" value="P:peptidoglycan catabolic process"/>
    <property type="evidence" value="ECO:0007669"/>
    <property type="project" value="TreeGrafter"/>
</dbReference>
<evidence type="ECO:0000256" key="1">
    <source>
        <dbReference type="ARBA" id="ARBA00010333"/>
    </source>
</evidence>
<sequence length="97" mass="10754">MLARWLSLIISAMILLGCAPQAQDSQLELIQERGVLRVGTLLGPSTYFLDQERDAGLEYVLARAFADELGVELEMVPRYSVTALFNLLQSNEVDILA</sequence>
<keyword evidence="2 3" id="KW-0732">Signal</keyword>
<evidence type="ECO:0000256" key="2">
    <source>
        <dbReference type="ARBA" id="ARBA00022729"/>
    </source>
</evidence>
<dbReference type="SUPFAM" id="SSF53850">
    <property type="entry name" value="Periplasmic binding protein-like II"/>
    <property type="match status" value="1"/>
</dbReference>
<evidence type="ECO:0000313" key="6">
    <source>
        <dbReference type="Proteomes" id="UP000241514"/>
    </source>
</evidence>
<feature type="non-terminal residue" evidence="5">
    <location>
        <position position="97"/>
    </location>
</feature>
<proteinExistence type="inferred from homology"/>
<organism evidence="5 6">
    <name type="scientific">Pseudidiomarina aestuarii</name>
    <dbReference type="NCBI Taxonomy" id="624146"/>
    <lineage>
        <taxon>Bacteria</taxon>
        <taxon>Pseudomonadati</taxon>
        <taxon>Pseudomonadota</taxon>
        <taxon>Gammaproteobacteria</taxon>
        <taxon>Alteromonadales</taxon>
        <taxon>Idiomarinaceae</taxon>
        <taxon>Pseudidiomarina</taxon>
    </lineage>
</organism>
<name>A0A6N4DE01_9GAMM</name>
<dbReference type="InterPro" id="IPR001638">
    <property type="entry name" value="Solute-binding_3/MltF_N"/>
</dbReference>
<dbReference type="GO" id="GO:0009279">
    <property type="term" value="C:cell outer membrane"/>
    <property type="evidence" value="ECO:0007669"/>
    <property type="project" value="TreeGrafter"/>
</dbReference>
<gene>
    <name evidence="5" type="ORF">C9928_02830</name>
</gene>
<comment type="caution">
    <text evidence="5">The sequence shown here is derived from an EMBL/GenBank/DDBJ whole genome shotgun (WGS) entry which is preliminary data.</text>
</comment>
<dbReference type="PANTHER" id="PTHR35936">
    <property type="entry name" value="MEMBRANE-BOUND LYTIC MUREIN TRANSGLYCOSYLASE F"/>
    <property type="match status" value="1"/>
</dbReference>
<feature type="chain" id="PRO_5026792333" evidence="3">
    <location>
        <begin position="23"/>
        <end position="97"/>
    </location>
</feature>
<accession>A0A6N4DE01</accession>
<dbReference type="Pfam" id="PF00497">
    <property type="entry name" value="SBP_bac_3"/>
    <property type="match status" value="1"/>
</dbReference>
<reference evidence="5 6" key="1">
    <citation type="submission" date="2018-03" db="EMBL/GenBank/DDBJ databases">
        <title>Cross-interface Injection: A General Nanoliter Liquid Handling Method Applied to Single Cells Genome Amplification Automated Nanoliter Liquid Handling Applied to Single Cell Multiple Displacement Amplification.</title>
        <authorList>
            <person name="Yun J."/>
            <person name="Xu P."/>
            <person name="Xu J."/>
            <person name="Dai X."/>
            <person name="Wang Y."/>
            <person name="Zheng X."/>
            <person name="Cao C."/>
            <person name="Yi Q."/>
            <person name="Zhu Y."/>
            <person name="Wang L."/>
            <person name="Dong Z."/>
            <person name="Huang Y."/>
            <person name="Huang L."/>
            <person name="Du W."/>
        </authorList>
    </citation>
    <scope>NUCLEOTIDE SEQUENCE [LARGE SCALE GENOMIC DNA]</scope>
    <source>
        <strain evidence="5 6">A9-4</strain>
    </source>
</reference>
<dbReference type="EMBL" id="PYVG01000010">
    <property type="protein sequence ID" value="PTB89597.1"/>
    <property type="molecule type" value="Genomic_DNA"/>
</dbReference>
<dbReference type="AlphaFoldDB" id="A0A6N4DE01"/>
<evidence type="ECO:0000259" key="4">
    <source>
        <dbReference type="Pfam" id="PF00497"/>
    </source>
</evidence>
<dbReference type="GO" id="GO:0008933">
    <property type="term" value="F:peptidoglycan lytic transglycosylase activity"/>
    <property type="evidence" value="ECO:0007669"/>
    <property type="project" value="TreeGrafter"/>
</dbReference>
<comment type="similarity">
    <text evidence="1">Belongs to the bacterial solute-binding protein 3 family.</text>
</comment>
<evidence type="ECO:0000313" key="5">
    <source>
        <dbReference type="EMBL" id="PTB89597.1"/>
    </source>
</evidence>
<dbReference type="PANTHER" id="PTHR35936:SF32">
    <property type="entry name" value="MEMBRANE-BOUND LYTIC MUREIN TRANSGLYCOSYLASE F"/>
    <property type="match status" value="1"/>
</dbReference>
<dbReference type="Proteomes" id="UP000241514">
    <property type="component" value="Unassembled WGS sequence"/>
</dbReference>
<feature type="domain" description="Solute-binding protein family 3/N-terminal" evidence="4">
    <location>
        <begin position="36"/>
        <end position="96"/>
    </location>
</feature>
<dbReference type="Gene3D" id="3.40.190.10">
    <property type="entry name" value="Periplasmic binding protein-like II"/>
    <property type="match status" value="1"/>
</dbReference>
<feature type="signal peptide" evidence="3">
    <location>
        <begin position="1"/>
        <end position="22"/>
    </location>
</feature>
<evidence type="ECO:0000256" key="3">
    <source>
        <dbReference type="SAM" id="SignalP"/>
    </source>
</evidence>